<keyword evidence="8 15" id="KW-1133">Transmembrane helix</keyword>
<dbReference type="EC" id="4.2.1.134" evidence="4 15"/>
<evidence type="ECO:0000256" key="1">
    <source>
        <dbReference type="ARBA" id="ARBA00004141"/>
    </source>
</evidence>
<feature type="transmembrane region" description="Helical" evidence="15">
    <location>
        <begin position="41"/>
        <end position="62"/>
    </location>
</feature>
<keyword evidence="11 15" id="KW-0275">Fatty acid biosynthesis</keyword>
<evidence type="ECO:0000256" key="4">
    <source>
        <dbReference type="ARBA" id="ARBA00013122"/>
    </source>
</evidence>
<dbReference type="PANTHER" id="PTHR11035:SF3">
    <property type="entry name" value="VERY-LONG-CHAIN (3R)-3-HYDROXYACYL-COA DEHYDRATASE"/>
    <property type="match status" value="1"/>
</dbReference>
<proteinExistence type="inferred from homology"/>
<keyword evidence="15" id="KW-0256">Endoplasmic reticulum</keyword>
<evidence type="ECO:0000256" key="15">
    <source>
        <dbReference type="RuleBase" id="RU363109"/>
    </source>
</evidence>
<evidence type="ECO:0000313" key="16">
    <source>
        <dbReference type="Proteomes" id="UP001318040"/>
    </source>
</evidence>
<evidence type="ECO:0000256" key="3">
    <source>
        <dbReference type="ARBA" id="ARBA00007811"/>
    </source>
</evidence>
<dbReference type="GO" id="GO:0042761">
    <property type="term" value="P:very long-chain fatty acid biosynthetic process"/>
    <property type="evidence" value="ECO:0007669"/>
    <property type="project" value="TreeGrafter"/>
</dbReference>
<evidence type="ECO:0000256" key="13">
    <source>
        <dbReference type="ARBA" id="ARBA00023688"/>
    </source>
</evidence>
<dbReference type="KEGG" id="pmrn:116948549"/>
<evidence type="ECO:0000256" key="2">
    <source>
        <dbReference type="ARBA" id="ARBA00005194"/>
    </source>
</evidence>
<dbReference type="GO" id="GO:0102158">
    <property type="term" value="F:very-long-chain (3R)-3-hydroxyacyl-CoA dehydratase activity"/>
    <property type="evidence" value="ECO:0007669"/>
    <property type="project" value="UniProtKB-EC"/>
</dbReference>
<gene>
    <name evidence="17" type="primary">LOC116948549</name>
</gene>
<dbReference type="GO" id="GO:0005789">
    <property type="term" value="C:endoplasmic reticulum membrane"/>
    <property type="evidence" value="ECO:0007669"/>
    <property type="project" value="UniProtKB-SubCell"/>
</dbReference>
<feature type="transmembrane region" description="Helical" evidence="15">
    <location>
        <begin position="170"/>
        <end position="195"/>
    </location>
</feature>
<evidence type="ECO:0000256" key="9">
    <source>
        <dbReference type="ARBA" id="ARBA00023098"/>
    </source>
</evidence>
<dbReference type="RefSeq" id="XP_032821194.1">
    <property type="nucleotide sequence ID" value="XM_032965303.1"/>
</dbReference>
<keyword evidence="6 15" id="KW-0812">Transmembrane</keyword>
<dbReference type="InterPro" id="IPR007482">
    <property type="entry name" value="Tyr_Pase-like_PTPLA"/>
</dbReference>
<evidence type="ECO:0000256" key="14">
    <source>
        <dbReference type="ARBA" id="ARBA00023727"/>
    </source>
</evidence>
<keyword evidence="12 15" id="KW-0456">Lyase</keyword>
<comment type="similarity">
    <text evidence="3 15">Belongs to the very long-chain fatty acids dehydratase HACD family.</text>
</comment>
<evidence type="ECO:0000256" key="8">
    <source>
        <dbReference type="ARBA" id="ARBA00022989"/>
    </source>
</evidence>
<comment type="catalytic activity">
    <reaction evidence="13">
        <text>(3R)-hydroxyhexadecanoyl-CoA = (2E)-hexadecenoyl-CoA + H2O</text>
        <dbReference type="Rhea" id="RHEA:39159"/>
        <dbReference type="ChEBI" id="CHEBI:15377"/>
        <dbReference type="ChEBI" id="CHEBI:61526"/>
        <dbReference type="ChEBI" id="CHEBI:74278"/>
    </reaction>
    <physiologicalReaction direction="left-to-right" evidence="13">
        <dbReference type="Rhea" id="RHEA:39160"/>
    </physiologicalReaction>
</comment>
<reference evidence="17" key="1">
    <citation type="submission" date="2025-08" db="UniProtKB">
        <authorList>
            <consortium name="RefSeq"/>
        </authorList>
    </citation>
    <scope>IDENTIFICATION</scope>
    <source>
        <tissue evidence="17">Sperm</tissue>
    </source>
</reference>
<dbReference type="PANTHER" id="PTHR11035">
    <property type="entry name" value="VERY-LONG-CHAIN (3R)-3-HYDROXYACYL-COA DEHYDRATASE"/>
    <property type="match status" value="1"/>
</dbReference>
<keyword evidence="16" id="KW-1185">Reference proteome</keyword>
<dbReference type="Pfam" id="PF04387">
    <property type="entry name" value="PTPLA"/>
    <property type="match status" value="1"/>
</dbReference>
<evidence type="ECO:0000256" key="6">
    <source>
        <dbReference type="ARBA" id="ARBA00022692"/>
    </source>
</evidence>
<evidence type="ECO:0000256" key="11">
    <source>
        <dbReference type="ARBA" id="ARBA00023160"/>
    </source>
</evidence>
<dbReference type="Proteomes" id="UP001318040">
    <property type="component" value="Chromosome 34"/>
</dbReference>
<evidence type="ECO:0000256" key="7">
    <source>
        <dbReference type="ARBA" id="ARBA00022832"/>
    </source>
</evidence>
<comment type="pathway">
    <text evidence="2 15">Lipid metabolism; fatty acid biosynthesis.</text>
</comment>
<keyword evidence="7 15" id="KW-0276">Fatty acid metabolism</keyword>
<evidence type="ECO:0000256" key="5">
    <source>
        <dbReference type="ARBA" id="ARBA00022516"/>
    </source>
</evidence>
<feature type="transmembrane region" description="Helical" evidence="15">
    <location>
        <begin position="215"/>
        <end position="237"/>
    </location>
</feature>
<accession>A0AAJ7X4H0</accession>
<comment type="function">
    <text evidence="15">Catalyzes the third of the four reactions of the long-chain fatty acids elongation cycle. This endoplasmic reticulum-bound enzymatic process, allows the addition of two carbons to the chain of long- and very long-chain fatty acids/VLCFAs per cycle. This enzyme catalyzes the dehydration of the 3-hydroxyacyl-CoA intermediate into trans-2,3-enoyl-CoA, within each cycle of fatty acid elongation. Thereby, it participates to the production of VLCFAs of different chain lengths that are involved in multiple biological processes as precursors of membrane lipids and lipid mediators.</text>
</comment>
<protein>
    <recommendedName>
        <fullName evidence="4 15">Very-long-chain (3R)-3-hydroxyacyl-CoA dehydratase</fullName>
        <ecNumber evidence="4 15">4.2.1.134</ecNumber>
    </recommendedName>
</protein>
<keyword evidence="9 15" id="KW-0443">Lipid metabolism</keyword>
<organism evidence="16 17">
    <name type="scientific">Petromyzon marinus</name>
    <name type="common">Sea lamprey</name>
    <dbReference type="NCBI Taxonomy" id="7757"/>
    <lineage>
        <taxon>Eukaryota</taxon>
        <taxon>Metazoa</taxon>
        <taxon>Chordata</taxon>
        <taxon>Craniata</taxon>
        <taxon>Vertebrata</taxon>
        <taxon>Cyclostomata</taxon>
        <taxon>Hyperoartia</taxon>
        <taxon>Petromyzontiformes</taxon>
        <taxon>Petromyzontidae</taxon>
        <taxon>Petromyzon</taxon>
    </lineage>
</organism>
<dbReference type="AlphaFoldDB" id="A0AAJ7X4H0"/>
<keyword evidence="5 15" id="KW-0444">Lipid biosynthesis</keyword>
<dbReference type="GO" id="GO:0030148">
    <property type="term" value="P:sphingolipid biosynthetic process"/>
    <property type="evidence" value="ECO:0007669"/>
    <property type="project" value="TreeGrafter"/>
</dbReference>
<evidence type="ECO:0000313" key="17">
    <source>
        <dbReference type="RefSeq" id="XP_032821194.1"/>
    </source>
</evidence>
<evidence type="ECO:0000256" key="12">
    <source>
        <dbReference type="ARBA" id="ARBA00023239"/>
    </source>
</evidence>
<sequence>MVPGEAGAAVESASLANGDNNKRTAAAAAAAPAGSTGVATAWLIFYNVAMTAGWIVMSGVMLKHALLQGTVRGIYRSVEKPLKLFQTASVLEVLYSFFGIVPSSVTLKAFHVSSRIFLLWAVVHSVREVQNEESTLLFIVTWMVTEIVRYSFYTFTLLQYIPYCVKWARYSFFIVLYPLGVLGELLTIHAALPHVQRKGLYSITMPNAHNFSFDYHTFLIAIMIAYVPGFIQLYTHLLRERRLVLRVTQEQKVD</sequence>
<evidence type="ECO:0000256" key="10">
    <source>
        <dbReference type="ARBA" id="ARBA00023136"/>
    </source>
</evidence>
<name>A0AAJ7X4H0_PETMA</name>
<comment type="subcellular location">
    <subcellularLocation>
        <location evidence="15">Endoplasmic reticulum membrane</location>
        <topology evidence="15">Multi-pass membrane protein</topology>
    </subcellularLocation>
    <subcellularLocation>
        <location evidence="1">Membrane</location>
        <topology evidence="1">Multi-pass membrane protein</topology>
    </subcellularLocation>
</comment>
<comment type="caution">
    <text evidence="15">Lacks conserved residue(s) required for the propagation of feature annotation.</text>
</comment>
<dbReference type="GO" id="GO:0030497">
    <property type="term" value="P:fatty acid elongation"/>
    <property type="evidence" value="ECO:0007669"/>
    <property type="project" value="TreeGrafter"/>
</dbReference>
<comment type="catalytic activity">
    <reaction evidence="14">
        <text>a very-long-chain (3R)-3-hydroxyacyl-CoA = a very-long-chain (2E)-enoyl-CoA + H2O</text>
        <dbReference type="Rhea" id="RHEA:45812"/>
        <dbReference type="ChEBI" id="CHEBI:15377"/>
        <dbReference type="ChEBI" id="CHEBI:83728"/>
        <dbReference type="ChEBI" id="CHEBI:85440"/>
        <dbReference type="EC" id="4.2.1.134"/>
    </reaction>
    <physiologicalReaction direction="left-to-right" evidence="14">
        <dbReference type="Rhea" id="RHEA:45813"/>
    </physiologicalReaction>
</comment>
<keyword evidence="10 15" id="KW-0472">Membrane</keyword>